<comment type="caution">
    <text evidence="3">The sequence shown here is derived from an EMBL/GenBank/DDBJ whole genome shotgun (WGS) entry which is preliminary data.</text>
</comment>
<dbReference type="EMBL" id="JBAMMX010000001">
    <property type="protein sequence ID" value="KAK6946812.1"/>
    <property type="molecule type" value="Genomic_DNA"/>
</dbReference>
<comment type="similarity">
    <text evidence="1">Belongs to the multicopper oxidase family.</text>
</comment>
<evidence type="ECO:0000313" key="4">
    <source>
        <dbReference type="Proteomes" id="UP001370490"/>
    </source>
</evidence>
<dbReference type="AlphaFoldDB" id="A0AAN8WIP1"/>
<dbReference type="GO" id="GO:0005507">
    <property type="term" value="F:copper ion binding"/>
    <property type="evidence" value="ECO:0007669"/>
    <property type="project" value="InterPro"/>
</dbReference>
<dbReference type="SUPFAM" id="SSF49503">
    <property type="entry name" value="Cupredoxins"/>
    <property type="match status" value="1"/>
</dbReference>
<dbReference type="PANTHER" id="PTHR11709">
    <property type="entry name" value="MULTI-COPPER OXIDASE"/>
    <property type="match status" value="1"/>
</dbReference>
<organism evidence="3 4">
    <name type="scientific">Dillenia turbinata</name>
    <dbReference type="NCBI Taxonomy" id="194707"/>
    <lineage>
        <taxon>Eukaryota</taxon>
        <taxon>Viridiplantae</taxon>
        <taxon>Streptophyta</taxon>
        <taxon>Embryophyta</taxon>
        <taxon>Tracheophyta</taxon>
        <taxon>Spermatophyta</taxon>
        <taxon>Magnoliopsida</taxon>
        <taxon>eudicotyledons</taxon>
        <taxon>Gunneridae</taxon>
        <taxon>Pentapetalae</taxon>
        <taxon>Dilleniales</taxon>
        <taxon>Dilleniaceae</taxon>
        <taxon>Dillenia</taxon>
    </lineage>
</organism>
<evidence type="ECO:0000256" key="1">
    <source>
        <dbReference type="ARBA" id="ARBA00010609"/>
    </source>
</evidence>
<dbReference type="PANTHER" id="PTHR11709:SF68">
    <property type="entry name" value="LACCASE-13"/>
    <property type="match status" value="1"/>
</dbReference>
<gene>
    <name evidence="3" type="ORF">RJ641_000285</name>
</gene>
<dbReference type="Pfam" id="PF07732">
    <property type="entry name" value="Cu-oxidase_3"/>
    <property type="match status" value="1"/>
</dbReference>
<feature type="domain" description="Plastocyanin-like" evidence="2">
    <location>
        <begin position="70"/>
        <end position="143"/>
    </location>
</feature>
<dbReference type="Proteomes" id="UP001370490">
    <property type="component" value="Unassembled WGS sequence"/>
</dbReference>
<dbReference type="Gene3D" id="2.60.40.420">
    <property type="entry name" value="Cupredoxins - blue copper proteins"/>
    <property type="match status" value="1"/>
</dbReference>
<protein>
    <submittedName>
        <fullName evidence="3">Multicopper oxidase, N-terminal</fullName>
    </submittedName>
</protein>
<dbReference type="InterPro" id="IPR008972">
    <property type="entry name" value="Cupredoxin"/>
</dbReference>
<accession>A0AAN8WIP1</accession>
<keyword evidence="4" id="KW-1185">Reference proteome</keyword>
<evidence type="ECO:0000313" key="3">
    <source>
        <dbReference type="EMBL" id="KAK6946812.1"/>
    </source>
</evidence>
<dbReference type="GO" id="GO:0016491">
    <property type="term" value="F:oxidoreductase activity"/>
    <property type="evidence" value="ECO:0007669"/>
    <property type="project" value="TreeGrafter"/>
</dbReference>
<dbReference type="InterPro" id="IPR011707">
    <property type="entry name" value="Cu-oxidase-like_N"/>
</dbReference>
<evidence type="ECO:0000259" key="2">
    <source>
        <dbReference type="Pfam" id="PF07732"/>
    </source>
</evidence>
<sequence>MTGVWLQSVLNQQSSLSQSASSWNILDVGSCNLMEISSKMAAENSFGEAKNKAAILLQLKGHPRLKDNVIQSKPVKRLCRTHDIITVNGQFPGLTLEIHNGDTLVIKVQNSARYNITLHWHGIRQMHTPWADGPEYVRQCPIQ</sequence>
<proteinExistence type="inferred from homology"/>
<name>A0AAN8WIP1_9MAGN</name>
<dbReference type="InterPro" id="IPR045087">
    <property type="entry name" value="Cu-oxidase_fam"/>
</dbReference>
<reference evidence="3 4" key="1">
    <citation type="submission" date="2023-12" db="EMBL/GenBank/DDBJ databases">
        <title>A high-quality genome assembly for Dillenia turbinata (Dilleniales).</title>
        <authorList>
            <person name="Chanderbali A."/>
        </authorList>
    </citation>
    <scope>NUCLEOTIDE SEQUENCE [LARGE SCALE GENOMIC DNA]</scope>
    <source>
        <strain evidence="3">LSX21</strain>
        <tissue evidence="3">Leaf</tissue>
    </source>
</reference>